<gene>
    <name evidence="2" type="ORF">phytr_6170</name>
</gene>
<evidence type="ECO:0000313" key="2">
    <source>
        <dbReference type="EMBL" id="AVP87558.1"/>
    </source>
</evidence>
<keyword evidence="3" id="KW-1185">Reference proteome</keyword>
<dbReference type="KEGG" id="ptc:phytr_6170"/>
<evidence type="ECO:0000313" key="3">
    <source>
        <dbReference type="Proteomes" id="UP000241762"/>
    </source>
</evidence>
<feature type="region of interest" description="Disordered" evidence="1">
    <location>
        <begin position="528"/>
        <end position="547"/>
    </location>
</feature>
<organism evidence="2 3">
    <name type="scientific">Candidatus Phycorickettsia trachydisci</name>
    <dbReference type="NCBI Taxonomy" id="2115978"/>
    <lineage>
        <taxon>Bacteria</taxon>
        <taxon>Pseudomonadati</taxon>
        <taxon>Pseudomonadota</taxon>
        <taxon>Alphaproteobacteria</taxon>
        <taxon>Rickettsiales</taxon>
        <taxon>Rickettsiaceae</taxon>
        <taxon>Candidatus Phycorickettsia</taxon>
    </lineage>
</organism>
<name>A0A2P1P8F9_9RICK</name>
<dbReference type="OrthoDB" id="9773332at2"/>
<sequence>MQQKIDDLETIILNFDSPFTENTIKSILKLIQYLNNNNLSNDNQISHLEIIKLDEELSFEDQQKNLETLILSSAPQEDSSFALFAIYFNNNWNSLVTYINENKMYAKYNDPTSGNQAPEVLAEVLNNLQSDGSIETWEDCRTMIPGGRPNDSGSKTIRNLLEMVYKPVNPLNNVEMPLKYYELLRISYVICHIFIEILDTPEIRTYLSDMLYKTHNIDNIEHKTDWLEEIIKDICLALKDHNPSENYTKILNDCEEGLERLTNTPSSFIQDQIPELVKEQTFNDINLLYTQKFSTMNSIDLEEKKDYIHAESENLDYSISPLNPDIPSDIFLAPAISGSKEFIDSDTNMKSTLNKVSPSKIESNTTNPEKLINNTIPSPSNNTLIRTQTVNFDDSTDMVSSLDPEFSSTKSFSKVISVESRDIQNTSNSQKISNTKTASLKAEEINFANTQNTSLDFDHSKLLKQHSSIAPYISDALLDGSINQSLDLCVTQSLDFSDYTPLFIQRAESIRISDDLLRTINLDSSAQGNVLDSHGSNEKDHEPKTLLGETICKTH</sequence>
<proteinExistence type="predicted"/>
<accession>A0A2P1P8F9</accession>
<dbReference type="AlphaFoldDB" id="A0A2P1P8F9"/>
<reference evidence="2 3" key="1">
    <citation type="submission" date="2018-03" db="EMBL/GenBank/DDBJ databases">
        <title>A gene transfer event suggests a long-term partnership between eustigmatophyte algae and a novel lineage of endosymbiotic bacteria.</title>
        <authorList>
            <person name="Yurchenko T."/>
            <person name="Sevcikova T."/>
            <person name="Pribyl P."/>
            <person name="El Karkouri K."/>
            <person name="Klimes V."/>
            <person name="Amaral R."/>
            <person name="Zbrankova V."/>
            <person name="Kim E."/>
            <person name="Raoult D."/>
            <person name="Santos L.M.A."/>
            <person name="Elias M."/>
        </authorList>
    </citation>
    <scope>NUCLEOTIDE SEQUENCE [LARGE SCALE GENOMIC DNA]</scope>
    <source>
        <strain evidence="2">CCALA 838</strain>
    </source>
</reference>
<dbReference type="EMBL" id="CP027845">
    <property type="protein sequence ID" value="AVP87558.1"/>
    <property type="molecule type" value="Genomic_DNA"/>
</dbReference>
<feature type="compositionally biased region" description="Basic and acidic residues" evidence="1">
    <location>
        <begin position="535"/>
        <end position="544"/>
    </location>
</feature>
<evidence type="ECO:0000256" key="1">
    <source>
        <dbReference type="SAM" id="MobiDB-lite"/>
    </source>
</evidence>
<dbReference type="RefSeq" id="WP_106874417.1">
    <property type="nucleotide sequence ID" value="NZ_CP027845.1"/>
</dbReference>
<dbReference type="Proteomes" id="UP000241762">
    <property type="component" value="Chromosome"/>
</dbReference>
<protein>
    <submittedName>
        <fullName evidence="2">Uncharacterized protein</fullName>
    </submittedName>
</protein>